<protein>
    <submittedName>
        <fullName evidence="1">Uncharacterized protein</fullName>
    </submittedName>
</protein>
<evidence type="ECO:0000313" key="2">
    <source>
        <dbReference type="Proteomes" id="UP001483337"/>
    </source>
</evidence>
<sequence>MMIKVIKSLFALFLVTCLVFLSPVIKVVSANNESNSPQVIFTSTRENTTDTINISVGDLTPQERQKMQAVRQRRNKEIVAVLDDSQLHNFGHYLHRGKDLNQALEELELSSEQRNLINAIIDFTNLKLQGIFDDHVLLDGHK</sequence>
<name>A0ABZ2UWZ8_9CYAN</name>
<organism evidence="1 2">
    <name type="scientific">Okeanomitos corallinicola TIOX110</name>
    <dbReference type="NCBI Taxonomy" id="3133117"/>
    <lineage>
        <taxon>Bacteria</taxon>
        <taxon>Bacillati</taxon>
        <taxon>Cyanobacteriota</taxon>
        <taxon>Cyanophyceae</taxon>
        <taxon>Nostocales</taxon>
        <taxon>Aphanizomenonaceae</taxon>
        <taxon>Okeanomitos</taxon>
    </lineage>
</organism>
<dbReference type="RefSeq" id="WP_353932827.1">
    <property type="nucleotide sequence ID" value="NZ_CP150886.1"/>
</dbReference>
<accession>A0ABZ2UWZ8</accession>
<evidence type="ECO:0000313" key="1">
    <source>
        <dbReference type="EMBL" id="WZB89931.1"/>
    </source>
</evidence>
<proteinExistence type="predicted"/>
<gene>
    <name evidence="1" type="ORF">WJM97_09650</name>
</gene>
<reference evidence="1 2" key="1">
    <citation type="submission" date="2024-04" db="EMBL/GenBank/DDBJ databases">
        <title>Okeanomitos corallinicola gen. &amp; sp. nov. (Nostocales, Cyanobacteria), a new toxic marine heterocyst-forming cyanobacterium from a coral reef.</title>
        <authorList>
            <person name="Li H."/>
            <person name="Li R."/>
            <person name="Kang J."/>
            <person name="Hii K.S."/>
            <person name="Mohamed H.F."/>
            <person name="Xu X."/>
            <person name="Luo Z."/>
        </authorList>
    </citation>
    <scope>NUCLEOTIDE SEQUENCE [LARGE SCALE GENOMIC DNA]</scope>
    <source>
        <strain evidence="1 2">TIOX110</strain>
    </source>
</reference>
<keyword evidence="2" id="KW-1185">Reference proteome</keyword>
<dbReference type="Proteomes" id="UP001483337">
    <property type="component" value="Chromosome"/>
</dbReference>
<dbReference type="EMBL" id="CP150886">
    <property type="protein sequence ID" value="WZB89931.1"/>
    <property type="molecule type" value="Genomic_DNA"/>
</dbReference>